<keyword evidence="7" id="KW-1185">Reference proteome</keyword>
<dbReference type="FunFam" id="2.60.40.10:FF:000032">
    <property type="entry name" value="palladin isoform X1"/>
    <property type="match status" value="1"/>
</dbReference>
<reference evidence="6 7" key="2">
    <citation type="submission" date="2018-11" db="EMBL/GenBank/DDBJ databases">
        <authorList>
            <consortium name="Pathogen Informatics"/>
        </authorList>
    </citation>
    <scope>NUCLEOTIDE SEQUENCE [LARGE SCALE GENOMIC DNA]</scope>
</reference>
<proteinExistence type="predicted"/>
<dbReference type="Pfam" id="PF13927">
    <property type="entry name" value="Ig_3"/>
    <property type="match status" value="1"/>
</dbReference>
<keyword evidence="3" id="KW-1015">Disulfide bond</keyword>
<name>A0A183D713_9BILA</name>
<sequence>MCTKPIAVPPEIHPERLNMTANIDETVTLTCNTTGIPEPVVAWVKMPNIDITGSEEKYQIYGTALQIKKVTPEDEGFYHCVAKSNAGQAIGSRRLNVKVPRKDYKVIWVECDESGQPIKTTYVPARGDVPESERNLLPWKQDLQVVIHFLL</sequence>
<dbReference type="Proteomes" id="UP000271098">
    <property type="component" value="Unassembled WGS sequence"/>
</dbReference>
<dbReference type="PANTHER" id="PTHR45080:SF8">
    <property type="entry name" value="IG-LIKE DOMAIN-CONTAINING PROTEIN"/>
    <property type="match status" value="1"/>
</dbReference>
<organism evidence="8">
    <name type="scientific">Gongylonema pulchrum</name>
    <dbReference type="NCBI Taxonomy" id="637853"/>
    <lineage>
        <taxon>Eukaryota</taxon>
        <taxon>Metazoa</taxon>
        <taxon>Ecdysozoa</taxon>
        <taxon>Nematoda</taxon>
        <taxon>Chromadorea</taxon>
        <taxon>Rhabditida</taxon>
        <taxon>Spirurina</taxon>
        <taxon>Spiruromorpha</taxon>
        <taxon>Spiruroidea</taxon>
        <taxon>Gongylonematidae</taxon>
        <taxon>Gongylonema</taxon>
    </lineage>
</organism>
<gene>
    <name evidence="6" type="ORF">GPUH_LOCUS4505</name>
</gene>
<dbReference type="EMBL" id="UYRT01008567">
    <property type="protein sequence ID" value="VDK45383.1"/>
    <property type="molecule type" value="Genomic_DNA"/>
</dbReference>
<dbReference type="GO" id="GO:0008046">
    <property type="term" value="F:axon guidance receptor activity"/>
    <property type="evidence" value="ECO:0007669"/>
    <property type="project" value="TreeGrafter"/>
</dbReference>
<dbReference type="WBParaSite" id="GPUH_0000451101-mRNA-1">
    <property type="protein sequence ID" value="GPUH_0000451101-mRNA-1"/>
    <property type="gene ID" value="GPUH_0000451101"/>
</dbReference>
<dbReference type="GO" id="GO:0007156">
    <property type="term" value="P:homophilic cell adhesion via plasma membrane adhesion molecules"/>
    <property type="evidence" value="ECO:0007669"/>
    <property type="project" value="TreeGrafter"/>
</dbReference>
<dbReference type="InterPro" id="IPR007110">
    <property type="entry name" value="Ig-like_dom"/>
</dbReference>
<accession>A0A183D713</accession>
<dbReference type="SMART" id="SM00409">
    <property type="entry name" value="IG"/>
    <property type="match status" value="1"/>
</dbReference>
<evidence type="ECO:0000313" key="7">
    <source>
        <dbReference type="Proteomes" id="UP000271098"/>
    </source>
</evidence>
<evidence type="ECO:0000256" key="4">
    <source>
        <dbReference type="ARBA" id="ARBA00023319"/>
    </source>
</evidence>
<dbReference type="PANTHER" id="PTHR45080">
    <property type="entry name" value="CONTACTIN 5"/>
    <property type="match status" value="1"/>
</dbReference>
<dbReference type="GO" id="GO:0030424">
    <property type="term" value="C:axon"/>
    <property type="evidence" value="ECO:0007669"/>
    <property type="project" value="TreeGrafter"/>
</dbReference>
<dbReference type="OrthoDB" id="5985519at2759"/>
<keyword evidence="2" id="KW-0677">Repeat</keyword>
<evidence type="ECO:0000313" key="6">
    <source>
        <dbReference type="EMBL" id="VDK45383.1"/>
    </source>
</evidence>
<evidence type="ECO:0000256" key="2">
    <source>
        <dbReference type="ARBA" id="ARBA00022737"/>
    </source>
</evidence>
<dbReference type="InterPro" id="IPR003598">
    <property type="entry name" value="Ig_sub2"/>
</dbReference>
<keyword evidence="1" id="KW-0732">Signal</keyword>
<feature type="domain" description="Ig-like" evidence="5">
    <location>
        <begin position="10"/>
        <end position="96"/>
    </location>
</feature>
<dbReference type="GO" id="GO:0050808">
    <property type="term" value="P:synapse organization"/>
    <property type="evidence" value="ECO:0007669"/>
    <property type="project" value="TreeGrafter"/>
</dbReference>
<reference evidence="8" key="1">
    <citation type="submission" date="2016-06" db="UniProtKB">
        <authorList>
            <consortium name="WormBaseParasite"/>
        </authorList>
    </citation>
    <scope>IDENTIFICATION</scope>
</reference>
<evidence type="ECO:0000256" key="3">
    <source>
        <dbReference type="ARBA" id="ARBA00023157"/>
    </source>
</evidence>
<dbReference type="GO" id="GO:0005886">
    <property type="term" value="C:plasma membrane"/>
    <property type="evidence" value="ECO:0007669"/>
    <property type="project" value="TreeGrafter"/>
</dbReference>
<protein>
    <submittedName>
        <fullName evidence="8">Ig-like domain-containing protein</fullName>
    </submittedName>
</protein>
<evidence type="ECO:0000259" key="5">
    <source>
        <dbReference type="PROSITE" id="PS50835"/>
    </source>
</evidence>
<dbReference type="InterPro" id="IPR003599">
    <property type="entry name" value="Ig_sub"/>
</dbReference>
<dbReference type="SUPFAM" id="SSF48726">
    <property type="entry name" value="Immunoglobulin"/>
    <property type="match status" value="1"/>
</dbReference>
<dbReference type="Gene3D" id="2.60.40.10">
    <property type="entry name" value="Immunoglobulins"/>
    <property type="match status" value="1"/>
</dbReference>
<dbReference type="InterPro" id="IPR036179">
    <property type="entry name" value="Ig-like_dom_sf"/>
</dbReference>
<dbReference type="SMART" id="SM00408">
    <property type="entry name" value="IGc2"/>
    <property type="match status" value="1"/>
</dbReference>
<dbReference type="InterPro" id="IPR050958">
    <property type="entry name" value="Cell_Adh-Cytoskel_Orgn"/>
</dbReference>
<dbReference type="PROSITE" id="PS50835">
    <property type="entry name" value="IG_LIKE"/>
    <property type="match status" value="1"/>
</dbReference>
<keyword evidence="4" id="KW-0393">Immunoglobulin domain</keyword>
<dbReference type="InterPro" id="IPR013783">
    <property type="entry name" value="Ig-like_fold"/>
</dbReference>
<evidence type="ECO:0000256" key="1">
    <source>
        <dbReference type="ARBA" id="ARBA00022729"/>
    </source>
</evidence>
<dbReference type="GO" id="GO:0043025">
    <property type="term" value="C:neuronal cell body"/>
    <property type="evidence" value="ECO:0007669"/>
    <property type="project" value="TreeGrafter"/>
</dbReference>
<dbReference type="AlphaFoldDB" id="A0A183D713"/>
<evidence type="ECO:0000313" key="8">
    <source>
        <dbReference type="WBParaSite" id="GPUH_0000451101-mRNA-1"/>
    </source>
</evidence>